<dbReference type="Proteomes" id="UP001196413">
    <property type="component" value="Unassembled WGS sequence"/>
</dbReference>
<reference evidence="1" key="1">
    <citation type="submission" date="2021-06" db="EMBL/GenBank/DDBJ databases">
        <title>Parelaphostrongylus tenuis whole genome reference sequence.</title>
        <authorList>
            <person name="Garwood T.J."/>
            <person name="Larsen P.A."/>
            <person name="Fountain-Jones N.M."/>
            <person name="Garbe J.R."/>
            <person name="Macchietto M.G."/>
            <person name="Kania S.A."/>
            <person name="Gerhold R.W."/>
            <person name="Richards J.E."/>
            <person name="Wolf T.M."/>
        </authorList>
    </citation>
    <scope>NUCLEOTIDE SEQUENCE</scope>
    <source>
        <strain evidence="1">MNPRO001-30</strain>
        <tissue evidence="1">Meninges</tissue>
    </source>
</reference>
<evidence type="ECO:0000313" key="2">
    <source>
        <dbReference type="Proteomes" id="UP001196413"/>
    </source>
</evidence>
<dbReference type="AlphaFoldDB" id="A0AAD5MIS7"/>
<dbReference type="EMBL" id="JAHQIW010003596">
    <property type="protein sequence ID" value="KAJ1359297.1"/>
    <property type="molecule type" value="Genomic_DNA"/>
</dbReference>
<comment type="caution">
    <text evidence="1">The sequence shown here is derived from an EMBL/GenBank/DDBJ whole genome shotgun (WGS) entry which is preliminary data.</text>
</comment>
<keyword evidence="2" id="KW-1185">Reference proteome</keyword>
<organism evidence="1 2">
    <name type="scientific">Parelaphostrongylus tenuis</name>
    <name type="common">Meningeal worm</name>
    <dbReference type="NCBI Taxonomy" id="148309"/>
    <lineage>
        <taxon>Eukaryota</taxon>
        <taxon>Metazoa</taxon>
        <taxon>Ecdysozoa</taxon>
        <taxon>Nematoda</taxon>
        <taxon>Chromadorea</taxon>
        <taxon>Rhabditida</taxon>
        <taxon>Rhabditina</taxon>
        <taxon>Rhabditomorpha</taxon>
        <taxon>Strongyloidea</taxon>
        <taxon>Metastrongylidae</taxon>
        <taxon>Parelaphostrongylus</taxon>
    </lineage>
</organism>
<accession>A0AAD5MIS7</accession>
<proteinExistence type="predicted"/>
<sequence length="89" mass="10101">MARMSEVESLQHLGRWRRCLTPHENHISDDMREQGNMENAKKHAFTVEASAQQVRKDHAVDSRKRALAFLFEQHLCVGGDAIGSPGFNN</sequence>
<name>A0AAD5MIS7_PARTN</name>
<evidence type="ECO:0000313" key="1">
    <source>
        <dbReference type="EMBL" id="KAJ1359297.1"/>
    </source>
</evidence>
<protein>
    <submittedName>
        <fullName evidence="1">Uncharacterized protein</fullName>
    </submittedName>
</protein>
<gene>
    <name evidence="1" type="ORF">KIN20_017990</name>
</gene>